<organism evidence="17 18">
    <name type="scientific">Platanthera guangdongensis</name>
    <dbReference type="NCBI Taxonomy" id="2320717"/>
    <lineage>
        <taxon>Eukaryota</taxon>
        <taxon>Viridiplantae</taxon>
        <taxon>Streptophyta</taxon>
        <taxon>Embryophyta</taxon>
        <taxon>Tracheophyta</taxon>
        <taxon>Spermatophyta</taxon>
        <taxon>Magnoliopsida</taxon>
        <taxon>Liliopsida</taxon>
        <taxon>Asparagales</taxon>
        <taxon>Orchidaceae</taxon>
        <taxon>Orchidoideae</taxon>
        <taxon>Orchideae</taxon>
        <taxon>Orchidinae</taxon>
        <taxon>Platanthera</taxon>
    </lineage>
</organism>
<dbReference type="SMART" id="SM00184">
    <property type="entry name" value="RING"/>
    <property type="match status" value="2"/>
</dbReference>
<protein>
    <recommendedName>
        <fullName evidence="5">RBR-type E3 ubiquitin transferase</fullName>
        <ecNumber evidence="5">2.3.2.31</ecNumber>
    </recommendedName>
</protein>
<feature type="domain" description="RING-type" evidence="16">
    <location>
        <begin position="314"/>
        <end position="540"/>
    </location>
</feature>
<sequence>MGRGNGLKASDAGKFAVYHSSEDRNSVDADVGSSGQGSFHGGSSSPGTERDQSIGESRHNVVEASLRRFEDLRIDGEESQLSMEQVSSNDQRQEDEMLALEAIYGDDVVTLDRKGGLRLFQMLALEAIYGDDVVTLDRKGGLRLFQITVHCEVPHDYIVSANMHSPTMILNQNGVSGLREGDNADGILYTFKVQYLPPVVLTCLLPLSYPSHQAPYFTVYVQWSDTVNISSICHMMDIIWMDQIGQEVIYQWVEWLKFFSLSYLRFDNGLVFSAYDESKNGDSRAISGIVSLEHVIPSMICYNDERIREAFLNNLQLCLICFNEYAGSRFVKLPCQHFFCFKCLETYYSMHVREGNVTKLHCPNTTCGGFVPPSILQWLLGSETYERWESLMLQKRLDSLPDVVYCPRCKTVCLEDKDNHAQCSKCFFSFCSLCRERRHLGFKCMASEIKLLILQERQNSSNVKDVQKMCELDMINEILSTKEALRDARQCPSCKMAISRTEGCNKMHCPNCENYFCYICCVAIDGYDHFKDGCQLFTDQQVLEWEALMNPRQIVRRLQAEFNSGTTQMCPNCGQMNAKVKNNNHILCWACQIHYCALCLQIVRSTSKHFGPKGCKQHTTPPSDK</sequence>
<name>A0ABR2LU81_9ASPA</name>
<dbReference type="InterPro" id="IPR031127">
    <property type="entry name" value="E3_UB_ligase_RBR"/>
</dbReference>
<accession>A0ABR2LU81</accession>
<dbReference type="InterPro" id="IPR018957">
    <property type="entry name" value="Znf_C3HC4_RING-type"/>
</dbReference>
<evidence type="ECO:0000256" key="8">
    <source>
        <dbReference type="ARBA" id="ARBA00022737"/>
    </source>
</evidence>
<dbReference type="InterPro" id="IPR001841">
    <property type="entry name" value="Znf_RING"/>
</dbReference>
<dbReference type="Pfam" id="PF26200">
    <property type="entry name" value="Rcat_RNF216"/>
    <property type="match status" value="1"/>
</dbReference>
<feature type="domain" description="RWD" evidence="15">
    <location>
        <begin position="120"/>
        <end position="263"/>
    </location>
</feature>
<evidence type="ECO:0000256" key="2">
    <source>
        <dbReference type="ARBA" id="ARBA00001947"/>
    </source>
</evidence>
<dbReference type="InterPro" id="IPR017907">
    <property type="entry name" value="Znf_RING_CS"/>
</dbReference>
<dbReference type="InterPro" id="IPR016135">
    <property type="entry name" value="UBQ-conjugating_enzyme/RWD"/>
</dbReference>
<dbReference type="PROSITE" id="PS51873">
    <property type="entry name" value="TRIAD"/>
    <property type="match status" value="1"/>
</dbReference>
<feature type="region of interest" description="Disordered" evidence="13">
    <location>
        <begin position="21"/>
        <end position="57"/>
    </location>
</feature>
<dbReference type="InterPro" id="IPR002867">
    <property type="entry name" value="IBR_dom"/>
</dbReference>
<dbReference type="InterPro" id="IPR006575">
    <property type="entry name" value="RWD_dom"/>
</dbReference>
<dbReference type="Gene3D" id="3.10.110.10">
    <property type="entry name" value="Ubiquitin Conjugating Enzyme"/>
    <property type="match status" value="1"/>
</dbReference>
<dbReference type="EMBL" id="JBBWWR010000015">
    <property type="protein sequence ID" value="KAK8950466.1"/>
    <property type="molecule type" value="Genomic_DNA"/>
</dbReference>
<dbReference type="Pfam" id="PF01485">
    <property type="entry name" value="IBR"/>
    <property type="match status" value="1"/>
</dbReference>
<evidence type="ECO:0000256" key="5">
    <source>
        <dbReference type="ARBA" id="ARBA00012251"/>
    </source>
</evidence>
<evidence type="ECO:0000256" key="7">
    <source>
        <dbReference type="ARBA" id="ARBA00022723"/>
    </source>
</evidence>
<dbReference type="SUPFAM" id="SSF57850">
    <property type="entry name" value="RING/U-box"/>
    <property type="match status" value="4"/>
</dbReference>
<dbReference type="CDD" id="cd23821">
    <property type="entry name" value="RWD_IMPACT"/>
    <property type="match status" value="1"/>
</dbReference>
<dbReference type="SMART" id="SM00591">
    <property type="entry name" value="RWD"/>
    <property type="match status" value="1"/>
</dbReference>
<dbReference type="Pfam" id="PF00097">
    <property type="entry name" value="zf-C3HC4"/>
    <property type="match status" value="1"/>
</dbReference>
<keyword evidence="11" id="KW-0862">Zinc</keyword>
<keyword evidence="6" id="KW-0808">Transferase</keyword>
<gene>
    <name evidence="17" type="ORF">KSP40_PGU009481</name>
</gene>
<evidence type="ECO:0000256" key="10">
    <source>
        <dbReference type="ARBA" id="ARBA00022786"/>
    </source>
</evidence>
<keyword evidence="8" id="KW-0677">Repeat</keyword>
<dbReference type="PROSITE" id="PS50908">
    <property type="entry name" value="RWD"/>
    <property type="match status" value="1"/>
</dbReference>
<comment type="function">
    <text evidence="3">Might act as an E3 ubiquitin-protein ligase, or as part of E3 complex, which accepts ubiquitin from specific E2 ubiquitin-conjugating enzymes and then transfers it to substrates.</text>
</comment>
<evidence type="ECO:0000256" key="12">
    <source>
        <dbReference type="PROSITE-ProRule" id="PRU00175"/>
    </source>
</evidence>
<evidence type="ECO:0000256" key="9">
    <source>
        <dbReference type="ARBA" id="ARBA00022771"/>
    </source>
</evidence>
<dbReference type="Pfam" id="PF05773">
    <property type="entry name" value="RWD"/>
    <property type="match status" value="1"/>
</dbReference>
<evidence type="ECO:0000256" key="6">
    <source>
        <dbReference type="ARBA" id="ARBA00022679"/>
    </source>
</evidence>
<reference evidence="17 18" key="1">
    <citation type="journal article" date="2022" name="Nat. Plants">
        <title>Genomes of leafy and leafless Platanthera orchids illuminate the evolution of mycoheterotrophy.</title>
        <authorList>
            <person name="Li M.H."/>
            <person name="Liu K.W."/>
            <person name="Li Z."/>
            <person name="Lu H.C."/>
            <person name="Ye Q.L."/>
            <person name="Zhang D."/>
            <person name="Wang J.Y."/>
            <person name="Li Y.F."/>
            <person name="Zhong Z.M."/>
            <person name="Liu X."/>
            <person name="Yu X."/>
            <person name="Liu D.K."/>
            <person name="Tu X.D."/>
            <person name="Liu B."/>
            <person name="Hao Y."/>
            <person name="Liao X.Y."/>
            <person name="Jiang Y.T."/>
            <person name="Sun W.H."/>
            <person name="Chen J."/>
            <person name="Chen Y.Q."/>
            <person name="Ai Y."/>
            <person name="Zhai J.W."/>
            <person name="Wu S.S."/>
            <person name="Zhou Z."/>
            <person name="Hsiao Y.Y."/>
            <person name="Wu W.L."/>
            <person name="Chen Y.Y."/>
            <person name="Lin Y.F."/>
            <person name="Hsu J.L."/>
            <person name="Li C.Y."/>
            <person name="Wang Z.W."/>
            <person name="Zhao X."/>
            <person name="Zhong W.Y."/>
            <person name="Ma X.K."/>
            <person name="Ma L."/>
            <person name="Huang J."/>
            <person name="Chen G.Z."/>
            <person name="Huang M.Z."/>
            <person name="Huang L."/>
            <person name="Peng D.H."/>
            <person name="Luo Y.B."/>
            <person name="Zou S.Q."/>
            <person name="Chen S.P."/>
            <person name="Lan S."/>
            <person name="Tsai W.C."/>
            <person name="Van de Peer Y."/>
            <person name="Liu Z.J."/>
        </authorList>
    </citation>
    <scope>NUCLEOTIDE SEQUENCE [LARGE SCALE GENOMIC DNA]</scope>
    <source>
        <strain evidence="17">Lor288</strain>
    </source>
</reference>
<dbReference type="CDD" id="cd23134">
    <property type="entry name" value="RING-HC_ITT1-like"/>
    <property type="match status" value="1"/>
</dbReference>
<evidence type="ECO:0000313" key="17">
    <source>
        <dbReference type="EMBL" id="KAK8950466.1"/>
    </source>
</evidence>
<dbReference type="SMART" id="SM00647">
    <property type="entry name" value="IBR"/>
    <property type="match status" value="2"/>
</dbReference>
<evidence type="ECO:0000256" key="4">
    <source>
        <dbReference type="ARBA" id="ARBA00005884"/>
    </source>
</evidence>
<dbReference type="Gene3D" id="1.20.120.1750">
    <property type="match status" value="1"/>
</dbReference>
<dbReference type="Gene3D" id="3.30.40.10">
    <property type="entry name" value="Zinc/RING finger domain, C3HC4 (zinc finger)"/>
    <property type="match status" value="1"/>
</dbReference>
<keyword evidence="10" id="KW-0833">Ubl conjugation pathway</keyword>
<evidence type="ECO:0000256" key="3">
    <source>
        <dbReference type="ARBA" id="ARBA00003976"/>
    </source>
</evidence>
<comment type="caution">
    <text evidence="17">The sequence shown here is derived from an EMBL/GenBank/DDBJ whole genome shotgun (WGS) entry which is preliminary data.</text>
</comment>
<proteinExistence type="inferred from homology"/>
<keyword evidence="18" id="KW-1185">Reference proteome</keyword>
<dbReference type="SUPFAM" id="SSF54495">
    <property type="entry name" value="UBC-like"/>
    <property type="match status" value="1"/>
</dbReference>
<comment type="cofactor">
    <cofactor evidence="2">
        <name>Zn(2+)</name>
        <dbReference type="ChEBI" id="CHEBI:29105"/>
    </cofactor>
</comment>
<evidence type="ECO:0000256" key="11">
    <source>
        <dbReference type="ARBA" id="ARBA00022833"/>
    </source>
</evidence>
<evidence type="ECO:0000259" key="15">
    <source>
        <dbReference type="PROSITE" id="PS50908"/>
    </source>
</evidence>
<dbReference type="InterPro" id="IPR013083">
    <property type="entry name" value="Znf_RING/FYVE/PHD"/>
</dbReference>
<evidence type="ECO:0000256" key="1">
    <source>
        <dbReference type="ARBA" id="ARBA00001798"/>
    </source>
</evidence>
<dbReference type="PROSITE" id="PS50089">
    <property type="entry name" value="ZF_RING_2"/>
    <property type="match status" value="1"/>
</dbReference>
<comment type="similarity">
    <text evidence="4">Belongs to the RBR family. Ariadne subfamily.</text>
</comment>
<keyword evidence="9 12" id="KW-0863">Zinc-finger</keyword>
<feature type="domain" description="RING-type" evidence="14">
    <location>
        <begin position="318"/>
        <end position="363"/>
    </location>
</feature>
<evidence type="ECO:0000256" key="13">
    <source>
        <dbReference type="SAM" id="MobiDB-lite"/>
    </source>
</evidence>
<dbReference type="EC" id="2.3.2.31" evidence="5"/>
<dbReference type="CDD" id="cd20341">
    <property type="entry name" value="BRcat_RBR_RNF14"/>
    <property type="match status" value="1"/>
</dbReference>
<evidence type="ECO:0000313" key="18">
    <source>
        <dbReference type="Proteomes" id="UP001412067"/>
    </source>
</evidence>
<evidence type="ECO:0000259" key="14">
    <source>
        <dbReference type="PROSITE" id="PS50089"/>
    </source>
</evidence>
<comment type="catalytic activity">
    <reaction evidence="1">
        <text>[E2 ubiquitin-conjugating enzyme]-S-ubiquitinyl-L-cysteine + [acceptor protein]-L-lysine = [E2 ubiquitin-conjugating enzyme]-L-cysteine + [acceptor protein]-N(6)-ubiquitinyl-L-lysine.</text>
        <dbReference type="EC" id="2.3.2.31"/>
    </reaction>
</comment>
<dbReference type="InterPro" id="IPR044066">
    <property type="entry name" value="TRIAD_supradom"/>
</dbReference>
<evidence type="ECO:0000259" key="16">
    <source>
        <dbReference type="PROSITE" id="PS51873"/>
    </source>
</evidence>
<dbReference type="Proteomes" id="UP001412067">
    <property type="component" value="Unassembled WGS sequence"/>
</dbReference>
<keyword evidence="7" id="KW-0479">Metal-binding</keyword>
<dbReference type="PROSITE" id="PS00518">
    <property type="entry name" value="ZF_RING_1"/>
    <property type="match status" value="1"/>
</dbReference>
<feature type="compositionally biased region" description="Basic and acidic residues" evidence="13">
    <location>
        <begin position="48"/>
        <end position="57"/>
    </location>
</feature>
<dbReference type="PANTHER" id="PTHR11685">
    <property type="entry name" value="RBR FAMILY RING FINGER AND IBR DOMAIN-CONTAINING"/>
    <property type="match status" value="1"/>
</dbReference>